<dbReference type="AlphaFoldDB" id="A0A8S1DI86"/>
<keyword evidence="3" id="KW-1185">Reference proteome</keyword>
<dbReference type="Proteomes" id="UP000494165">
    <property type="component" value="Unassembled WGS sequence"/>
</dbReference>
<dbReference type="EMBL" id="CADEPI010000205">
    <property type="protein sequence ID" value="CAB3380340.1"/>
    <property type="molecule type" value="Genomic_DNA"/>
</dbReference>
<accession>A0A8S1DI86</accession>
<gene>
    <name evidence="2" type="ORF">CLODIP_2_CD14615</name>
</gene>
<protein>
    <submittedName>
        <fullName evidence="2">Uncharacterized protein</fullName>
    </submittedName>
</protein>
<feature type="region of interest" description="Disordered" evidence="1">
    <location>
        <begin position="104"/>
        <end position="151"/>
    </location>
</feature>
<evidence type="ECO:0000313" key="3">
    <source>
        <dbReference type="Proteomes" id="UP000494165"/>
    </source>
</evidence>
<proteinExistence type="predicted"/>
<sequence length="179" mass="19824">MMEMKREAEYLRAKQNELLKGAQEGQHQHRKQHPVKRVVVYLVEVFGGSIAAGGQEGKELEDVKAAHLDGSSQETDSLLRMRRWRAARLVAYVRLIAAADRGAQAPTSSYARAVDPDAPPLSGPNPGRAQDRQTPRLSCRPSFRPSSVEPAACRTRPLHRTCSLMTSWSTAGDALRPER</sequence>
<comment type="caution">
    <text evidence="2">The sequence shown here is derived from an EMBL/GenBank/DDBJ whole genome shotgun (WGS) entry which is preliminary data.</text>
</comment>
<name>A0A8S1DI86_9INSE</name>
<evidence type="ECO:0000313" key="2">
    <source>
        <dbReference type="EMBL" id="CAB3380340.1"/>
    </source>
</evidence>
<organism evidence="2 3">
    <name type="scientific">Cloeon dipterum</name>
    <dbReference type="NCBI Taxonomy" id="197152"/>
    <lineage>
        <taxon>Eukaryota</taxon>
        <taxon>Metazoa</taxon>
        <taxon>Ecdysozoa</taxon>
        <taxon>Arthropoda</taxon>
        <taxon>Hexapoda</taxon>
        <taxon>Insecta</taxon>
        <taxon>Pterygota</taxon>
        <taxon>Palaeoptera</taxon>
        <taxon>Ephemeroptera</taxon>
        <taxon>Pisciforma</taxon>
        <taxon>Baetidae</taxon>
        <taxon>Cloeon</taxon>
    </lineage>
</organism>
<evidence type="ECO:0000256" key="1">
    <source>
        <dbReference type="SAM" id="MobiDB-lite"/>
    </source>
</evidence>
<reference evidence="2 3" key="1">
    <citation type="submission" date="2020-04" db="EMBL/GenBank/DDBJ databases">
        <authorList>
            <person name="Alioto T."/>
            <person name="Alioto T."/>
            <person name="Gomez Garrido J."/>
        </authorList>
    </citation>
    <scope>NUCLEOTIDE SEQUENCE [LARGE SCALE GENOMIC DNA]</scope>
</reference>